<dbReference type="Proteomes" id="UP001218188">
    <property type="component" value="Unassembled WGS sequence"/>
</dbReference>
<evidence type="ECO:0000256" key="1">
    <source>
        <dbReference type="SAM" id="MobiDB-lite"/>
    </source>
</evidence>
<protein>
    <submittedName>
        <fullName evidence="2">Uncharacterized protein</fullName>
    </submittedName>
</protein>
<dbReference type="AlphaFoldDB" id="A0AAD6WPA3"/>
<accession>A0AAD6WPA3</accession>
<evidence type="ECO:0000313" key="3">
    <source>
        <dbReference type="Proteomes" id="UP001218188"/>
    </source>
</evidence>
<sequence length="170" mass="18423">MMDAGLTRTSGAFCIEAPPILSHHAPSIFLLGHWNGGVGVNHAKSRPLLHHPQGPQLDGKNSGKKEKASEDARIGAKKAQGKGGQGSGGRWGVTAWEICVTVEFNPFLDFREQIVPDAHPSSGSGTRRRSLCDPRRLLVRQQILVLWRGHPVNRVEVIDGAVGELEFAVK</sequence>
<feature type="compositionally biased region" description="Basic and acidic residues" evidence="1">
    <location>
        <begin position="61"/>
        <end position="74"/>
    </location>
</feature>
<evidence type="ECO:0000313" key="2">
    <source>
        <dbReference type="EMBL" id="KAJ7020212.1"/>
    </source>
</evidence>
<proteinExistence type="predicted"/>
<comment type="caution">
    <text evidence="2">The sequence shown here is derived from an EMBL/GenBank/DDBJ whole genome shotgun (WGS) entry which is preliminary data.</text>
</comment>
<organism evidence="2 3">
    <name type="scientific">Mycena alexandri</name>
    <dbReference type="NCBI Taxonomy" id="1745969"/>
    <lineage>
        <taxon>Eukaryota</taxon>
        <taxon>Fungi</taxon>
        <taxon>Dikarya</taxon>
        <taxon>Basidiomycota</taxon>
        <taxon>Agaricomycotina</taxon>
        <taxon>Agaricomycetes</taxon>
        <taxon>Agaricomycetidae</taxon>
        <taxon>Agaricales</taxon>
        <taxon>Marasmiineae</taxon>
        <taxon>Mycenaceae</taxon>
        <taxon>Mycena</taxon>
    </lineage>
</organism>
<gene>
    <name evidence="2" type="ORF">C8F04DRAFT_1196963</name>
</gene>
<feature type="region of interest" description="Disordered" evidence="1">
    <location>
        <begin position="43"/>
        <end position="89"/>
    </location>
</feature>
<name>A0AAD6WPA3_9AGAR</name>
<reference evidence="2" key="1">
    <citation type="submission" date="2023-03" db="EMBL/GenBank/DDBJ databases">
        <title>Massive genome expansion in bonnet fungi (Mycena s.s.) driven by repeated elements and novel gene families across ecological guilds.</title>
        <authorList>
            <consortium name="Lawrence Berkeley National Laboratory"/>
            <person name="Harder C.B."/>
            <person name="Miyauchi S."/>
            <person name="Viragh M."/>
            <person name="Kuo A."/>
            <person name="Thoen E."/>
            <person name="Andreopoulos B."/>
            <person name="Lu D."/>
            <person name="Skrede I."/>
            <person name="Drula E."/>
            <person name="Henrissat B."/>
            <person name="Morin E."/>
            <person name="Kohler A."/>
            <person name="Barry K."/>
            <person name="LaButti K."/>
            <person name="Morin E."/>
            <person name="Salamov A."/>
            <person name="Lipzen A."/>
            <person name="Mereny Z."/>
            <person name="Hegedus B."/>
            <person name="Baldrian P."/>
            <person name="Stursova M."/>
            <person name="Weitz H."/>
            <person name="Taylor A."/>
            <person name="Grigoriev I.V."/>
            <person name="Nagy L.G."/>
            <person name="Martin F."/>
            <person name="Kauserud H."/>
        </authorList>
    </citation>
    <scope>NUCLEOTIDE SEQUENCE</scope>
    <source>
        <strain evidence="2">CBHHK200</strain>
    </source>
</reference>
<dbReference type="EMBL" id="JARJCM010000271">
    <property type="protein sequence ID" value="KAJ7020212.1"/>
    <property type="molecule type" value="Genomic_DNA"/>
</dbReference>
<keyword evidence="3" id="KW-1185">Reference proteome</keyword>